<proteinExistence type="predicted"/>
<gene>
    <name evidence="1" type="ORF">Q9L58_003023</name>
</gene>
<sequence length="292" mass="30977">MSGVVRDTLDLAKDMDTMMSAQKVAGAVDMMADDEDEDEGEDEGEIHWDVAETGIVVRVHHYHFGTTGLGDTAAMCCGAVVVGRDVGVGVVAGRTNFHSTGVESGNAPGYSVEDIRGYAVDLGLLHFATMVGVVAEVVDDANTFERTLKVGVLVRLEGPPEAGYETYCGGGLLKMNLVPGAVFAWVRALGMKAFPVCRTGPLVAMAKTVVLQATAGDKGGDNRIARGGMLKVYRKWNVLFWGETPRVENLAVLKKISDEQLSLKLQRAGCLSAGELMQSLNVPEGETSAVAK</sequence>
<keyword evidence="2" id="KW-1185">Reference proteome</keyword>
<reference evidence="1 2" key="1">
    <citation type="submission" date="2024-02" db="EMBL/GenBank/DDBJ databases">
        <title>Discinaceae phylogenomics.</title>
        <authorList>
            <person name="Dirks A.C."/>
            <person name="James T.Y."/>
        </authorList>
    </citation>
    <scope>NUCLEOTIDE SEQUENCE [LARGE SCALE GENOMIC DNA]</scope>
    <source>
        <strain evidence="1 2">ACD0624</strain>
    </source>
</reference>
<dbReference type="EMBL" id="JBBBZM010000028">
    <property type="protein sequence ID" value="KAL0637945.1"/>
    <property type="molecule type" value="Genomic_DNA"/>
</dbReference>
<comment type="caution">
    <text evidence="1">The sequence shown here is derived from an EMBL/GenBank/DDBJ whole genome shotgun (WGS) entry which is preliminary data.</text>
</comment>
<protein>
    <submittedName>
        <fullName evidence="1">Uncharacterized protein</fullName>
    </submittedName>
</protein>
<accession>A0ABR3GQ54</accession>
<evidence type="ECO:0000313" key="2">
    <source>
        <dbReference type="Proteomes" id="UP001447188"/>
    </source>
</evidence>
<organism evidence="1 2">
    <name type="scientific">Discina gigas</name>
    <dbReference type="NCBI Taxonomy" id="1032678"/>
    <lineage>
        <taxon>Eukaryota</taxon>
        <taxon>Fungi</taxon>
        <taxon>Dikarya</taxon>
        <taxon>Ascomycota</taxon>
        <taxon>Pezizomycotina</taxon>
        <taxon>Pezizomycetes</taxon>
        <taxon>Pezizales</taxon>
        <taxon>Discinaceae</taxon>
        <taxon>Discina</taxon>
    </lineage>
</organism>
<name>A0ABR3GQ54_9PEZI</name>
<dbReference type="Proteomes" id="UP001447188">
    <property type="component" value="Unassembled WGS sequence"/>
</dbReference>
<evidence type="ECO:0000313" key="1">
    <source>
        <dbReference type="EMBL" id="KAL0637945.1"/>
    </source>
</evidence>